<evidence type="ECO:0000313" key="1">
    <source>
        <dbReference type="EMBL" id="KKQ94965.1"/>
    </source>
</evidence>
<comment type="caution">
    <text evidence="1">The sequence shown here is derived from an EMBL/GenBank/DDBJ whole genome shotgun (WGS) entry which is preliminary data.</text>
</comment>
<dbReference type="GO" id="GO:0005840">
    <property type="term" value="C:ribosome"/>
    <property type="evidence" value="ECO:0007669"/>
    <property type="project" value="UniProtKB-KW"/>
</dbReference>
<gene>
    <name evidence="1" type="ORF">UT18_C0006G0063</name>
</gene>
<dbReference type="Proteomes" id="UP000034207">
    <property type="component" value="Unassembled WGS sequence"/>
</dbReference>
<dbReference type="PANTHER" id="PTHR38471:SF2">
    <property type="entry name" value="FOUR HELIX BUNDLE PROTEIN"/>
    <property type="match status" value="1"/>
</dbReference>
<dbReference type="InterPro" id="IPR012657">
    <property type="entry name" value="23S_rRNA-intervening_sequence"/>
</dbReference>
<dbReference type="SUPFAM" id="SSF158446">
    <property type="entry name" value="IVS-encoded protein-like"/>
    <property type="match status" value="1"/>
</dbReference>
<dbReference type="CDD" id="cd16377">
    <property type="entry name" value="23S_rRNA_IVP_like"/>
    <property type="match status" value="1"/>
</dbReference>
<accession>A0A0G0M3P4</accession>
<dbReference type="NCBIfam" id="TIGR02436">
    <property type="entry name" value="four helix bundle protein"/>
    <property type="match status" value="1"/>
</dbReference>
<dbReference type="InterPro" id="IPR036583">
    <property type="entry name" value="23S_rRNA_IVS_sf"/>
</dbReference>
<keyword evidence="1" id="KW-0687">Ribonucleoprotein</keyword>
<reference evidence="1 2" key="1">
    <citation type="journal article" date="2015" name="Nature">
        <title>rRNA introns, odd ribosomes, and small enigmatic genomes across a large radiation of phyla.</title>
        <authorList>
            <person name="Brown C.T."/>
            <person name="Hug L.A."/>
            <person name="Thomas B.C."/>
            <person name="Sharon I."/>
            <person name="Castelle C.J."/>
            <person name="Singh A."/>
            <person name="Wilkins M.J."/>
            <person name="Williams K.H."/>
            <person name="Banfield J.F."/>
        </authorList>
    </citation>
    <scope>NUCLEOTIDE SEQUENCE [LARGE SCALE GENOMIC DNA]</scope>
</reference>
<dbReference type="Pfam" id="PF05635">
    <property type="entry name" value="23S_rRNA_IVP"/>
    <property type="match status" value="1"/>
</dbReference>
<organism evidence="1 2">
    <name type="scientific">candidate division CPR2 bacterium GW2011_GWC2_39_10</name>
    <dbReference type="NCBI Taxonomy" id="1618345"/>
    <lineage>
        <taxon>Bacteria</taxon>
        <taxon>Bacteria division CPR2</taxon>
    </lineage>
</organism>
<proteinExistence type="predicted"/>
<dbReference type="STRING" id="1618345.UT18_C0006G0063"/>
<dbReference type="PANTHER" id="PTHR38471">
    <property type="entry name" value="FOUR HELIX BUNDLE PROTEIN"/>
    <property type="match status" value="1"/>
</dbReference>
<evidence type="ECO:0000313" key="2">
    <source>
        <dbReference type="Proteomes" id="UP000034207"/>
    </source>
</evidence>
<dbReference type="AlphaFoldDB" id="A0A0G0M3P4"/>
<protein>
    <submittedName>
        <fullName evidence="1">S23 ribosomal protein</fullName>
    </submittedName>
</protein>
<dbReference type="EMBL" id="LBVV01000006">
    <property type="protein sequence ID" value="KKQ94965.1"/>
    <property type="molecule type" value="Genomic_DNA"/>
</dbReference>
<keyword evidence="1" id="KW-0689">Ribosomal protein</keyword>
<dbReference type="Gene3D" id="1.20.1440.60">
    <property type="entry name" value="23S rRNA-intervening sequence"/>
    <property type="match status" value="1"/>
</dbReference>
<name>A0A0G0M3P4_UNCC2</name>
<sequence length="118" mass="13691">MNKNPLYEKSNELAHLVYKITRVFPKEEVYGVISQLRRAVLSVPLNIVEGYARQSDKSYKQFLLISYGSLKETKYLLSFSFEEGYLSEKDYKESIALADEIGKILWVLIGKVKEKTNF</sequence>